<evidence type="ECO:0000259" key="1">
    <source>
        <dbReference type="Pfam" id="PF07398"/>
    </source>
</evidence>
<reference evidence="3" key="1">
    <citation type="journal article" date="2019" name="Int. J. Syst. Evol. Microbiol.">
        <title>The Global Catalogue of Microorganisms (GCM) 10K type strain sequencing project: providing services to taxonomists for standard genome sequencing and annotation.</title>
        <authorList>
            <consortium name="The Broad Institute Genomics Platform"/>
            <consortium name="The Broad Institute Genome Sequencing Center for Infectious Disease"/>
            <person name="Wu L."/>
            <person name="Ma J."/>
        </authorList>
    </citation>
    <scope>NUCLEOTIDE SEQUENCE [LARGE SCALE GENOMIC DNA]</scope>
    <source>
        <strain evidence="3">JCM 17938</strain>
    </source>
</reference>
<dbReference type="Proteomes" id="UP001500212">
    <property type="component" value="Unassembled WGS sequence"/>
</dbReference>
<evidence type="ECO:0000313" key="3">
    <source>
        <dbReference type="Proteomes" id="UP001500212"/>
    </source>
</evidence>
<evidence type="ECO:0000313" key="2">
    <source>
        <dbReference type="EMBL" id="GAA4606081.1"/>
    </source>
</evidence>
<dbReference type="RefSeq" id="WP_345352265.1">
    <property type="nucleotide sequence ID" value="NZ_BAABHJ010000005.1"/>
</dbReference>
<dbReference type="Pfam" id="PF07398">
    <property type="entry name" value="MDMPI_C"/>
    <property type="match status" value="1"/>
</dbReference>
<dbReference type="InterPro" id="IPR010872">
    <property type="entry name" value="MDMPI_C-term_domain"/>
</dbReference>
<name>A0ABP8TEC0_9ACTN</name>
<protein>
    <recommendedName>
        <fullName evidence="1">MDMPI C-terminal domain-containing protein</fullName>
    </recommendedName>
</protein>
<keyword evidence="3" id="KW-1185">Reference proteome</keyword>
<feature type="domain" description="MDMPI C-terminal" evidence="1">
    <location>
        <begin position="51"/>
        <end position="148"/>
    </location>
</feature>
<proteinExistence type="predicted"/>
<accession>A0ABP8TEC0</accession>
<dbReference type="EMBL" id="BAABHJ010000005">
    <property type="protein sequence ID" value="GAA4606081.1"/>
    <property type="molecule type" value="Genomic_DNA"/>
</dbReference>
<sequence>MVGAARYGLRPWLTGPTRSTARPWWPRSRGSSRYADAEIAVGHEPHVDAATAADGIEELLENLPSFGWVAERVRELGRDGETLHLHATDGDGEWMIRPGDGGFTWERGHGKGTAAVRAATGDLLLLVYGRLRPDDERLEVFGDRDLLSAWLTATAL</sequence>
<organism evidence="2 3">
    <name type="scientific">Actinoallomurus liliacearum</name>
    <dbReference type="NCBI Taxonomy" id="1080073"/>
    <lineage>
        <taxon>Bacteria</taxon>
        <taxon>Bacillati</taxon>
        <taxon>Actinomycetota</taxon>
        <taxon>Actinomycetes</taxon>
        <taxon>Streptosporangiales</taxon>
        <taxon>Thermomonosporaceae</taxon>
        <taxon>Actinoallomurus</taxon>
    </lineage>
</organism>
<gene>
    <name evidence="2" type="ORF">GCM10023195_21500</name>
</gene>
<dbReference type="PANTHER" id="PTHR40758">
    <property type="entry name" value="CONSERVED PROTEIN"/>
    <property type="match status" value="1"/>
</dbReference>
<comment type="caution">
    <text evidence="2">The sequence shown here is derived from an EMBL/GenBank/DDBJ whole genome shotgun (WGS) entry which is preliminary data.</text>
</comment>
<dbReference type="PANTHER" id="PTHR40758:SF1">
    <property type="entry name" value="CONSERVED PROTEIN"/>
    <property type="match status" value="1"/>
</dbReference>